<feature type="DNA-binding region" description="Homeobox" evidence="8">
    <location>
        <begin position="423"/>
        <end position="485"/>
    </location>
</feature>
<dbReference type="SMART" id="SM00389">
    <property type="entry name" value="HOX"/>
    <property type="match status" value="1"/>
</dbReference>
<proteinExistence type="inferred from homology"/>
<dbReference type="InterPro" id="IPR001356">
    <property type="entry name" value="HD"/>
</dbReference>
<dbReference type="SMART" id="SM00574">
    <property type="entry name" value="POX"/>
    <property type="match status" value="1"/>
</dbReference>
<evidence type="ECO:0000256" key="5">
    <source>
        <dbReference type="ARBA" id="ARBA00023155"/>
    </source>
</evidence>
<feature type="domain" description="Homeobox" evidence="10">
    <location>
        <begin position="421"/>
        <end position="484"/>
    </location>
</feature>
<evidence type="ECO:0000256" key="1">
    <source>
        <dbReference type="ARBA" id="ARBA00004123"/>
    </source>
</evidence>
<evidence type="ECO:0000256" key="7">
    <source>
        <dbReference type="ARBA" id="ARBA00023242"/>
    </source>
</evidence>
<dbReference type="GO" id="GO:0003677">
    <property type="term" value="F:DNA binding"/>
    <property type="evidence" value="ECO:0007669"/>
    <property type="project" value="UniProtKB-UniRule"/>
</dbReference>
<evidence type="ECO:0000313" key="11">
    <source>
        <dbReference type="EMBL" id="KAL3717102.1"/>
    </source>
</evidence>
<dbReference type="GO" id="GO:0005634">
    <property type="term" value="C:nucleus"/>
    <property type="evidence" value="ECO:0007669"/>
    <property type="project" value="UniProtKB-SubCell"/>
</dbReference>
<name>A0ABD3IS66_EUCGL</name>
<evidence type="ECO:0000256" key="3">
    <source>
        <dbReference type="ARBA" id="ARBA00023015"/>
    </source>
</evidence>
<dbReference type="Gene3D" id="1.10.10.60">
    <property type="entry name" value="Homeodomain-like"/>
    <property type="match status" value="1"/>
</dbReference>
<keyword evidence="3" id="KW-0805">Transcription regulation</keyword>
<keyword evidence="6" id="KW-0804">Transcription</keyword>
<gene>
    <name evidence="11" type="ORF">ACJRO7_008647</name>
</gene>
<accession>A0ABD3IS66</accession>
<feature type="region of interest" description="Disordered" evidence="9">
    <location>
        <begin position="517"/>
        <end position="538"/>
    </location>
</feature>
<dbReference type="PANTHER" id="PTHR11850">
    <property type="entry name" value="HOMEOBOX PROTEIN TRANSCRIPTION FACTORS"/>
    <property type="match status" value="1"/>
</dbReference>
<keyword evidence="5 8" id="KW-0371">Homeobox</keyword>
<evidence type="ECO:0000313" key="12">
    <source>
        <dbReference type="Proteomes" id="UP001634007"/>
    </source>
</evidence>
<comment type="caution">
    <text evidence="11">The sequence shown here is derived from an EMBL/GenBank/DDBJ whole genome shotgun (WGS) entry which is preliminary data.</text>
</comment>
<evidence type="ECO:0000256" key="4">
    <source>
        <dbReference type="ARBA" id="ARBA00023125"/>
    </source>
</evidence>
<dbReference type="AlphaFoldDB" id="A0ABD3IS66"/>
<dbReference type="FunFam" id="1.10.10.60:FF:000117">
    <property type="entry name" value="BEL1-like homeodomain protein 9"/>
    <property type="match status" value="1"/>
</dbReference>
<dbReference type="EMBL" id="JBJKBG010000011">
    <property type="protein sequence ID" value="KAL3717102.1"/>
    <property type="molecule type" value="Genomic_DNA"/>
</dbReference>
<evidence type="ECO:0000256" key="6">
    <source>
        <dbReference type="ARBA" id="ARBA00023163"/>
    </source>
</evidence>
<dbReference type="InterPro" id="IPR050224">
    <property type="entry name" value="TALE_homeobox"/>
</dbReference>
<dbReference type="InterPro" id="IPR006563">
    <property type="entry name" value="POX_dom"/>
</dbReference>
<feature type="compositionally biased region" description="Polar residues" evidence="9">
    <location>
        <begin position="150"/>
        <end position="160"/>
    </location>
</feature>
<comment type="subcellular location">
    <subcellularLocation>
        <location evidence="1 8">Nucleus</location>
    </subcellularLocation>
</comment>
<keyword evidence="4 8" id="KW-0238">DNA-binding</keyword>
<evidence type="ECO:0000256" key="9">
    <source>
        <dbReference type="SAM" id="MobiDB-lite"/>
    </source>
</evidence>
<dbReference type="PROSITE" id="PS50071">
    <property type="entry name" value="HOMEOBOX_2"/>
    <property type="match status" value="1"/>
</dbReference>
<evidence type="ECO:0000259" key="10">
    <source>
        <dbReference type="PROSITE" id="PS50071"/>
    </source>
</evidence>
<dbReference type="SUPFAM" id="SSF46689">
    <property type="entry name" value="Homeodomain-like"/>
    <property type="match status" value="1"/>
</dbReference>
<dbReference type="CDD" id="cd00086">
    <property type="entry name" value="homeodomain"/>
    <property type="match status" value="1"/>
</dbReference>
<dbReference type="Proteomes" id="UP001634007">
    <property type="component" value="Unassembled WGS sequence"/>
</dbReference>
<keyword evidence="7 8" id="KW-0539">Nucleus</keyword>
<dbReference type="InterPro" id="IPR008422">
    <property type="entry name" value="KN_HD"/>
</dbReference>
<feature type="region of interest" description="Disordered" evidence="9">
    <location>
        <begin position="150"/>
        <end position="185"/>
    </location>
</feature>
<keyword evidence="12" id="KW-1185">Reference proteome</keyword>
<evidence type="ECO:0000256" key="8">
    <source>
        <dbReference type="PROSITE-ProRule" id="PRU00108"/>
    </source>
</evidence>
<dbReference type="Pfam" id="PF07526">
    <property type="entry name" value="POX"/>
    <property type="match status" value="1"/>
</dbReference>
<dbReference type="InterPro" id="IPR009057">
    <property type="entry name" value="Homeodomain-like_sf"/>
</dbReference>
<feature type="compositionally biased region" description="Polar residues" evidence="9">
    <location>
        <begin position="517"/>
        <end position="531"/>
    </location>
</feature>
<protein>
    <recommendedName>
        <fullName evidence="10">Homeobox domain-containing protein</fullName>
    </recommendedName>
</protein>
<evidence type="ECO:0000256" key="2">
    <source>
        <dbReference type="ARBA" id="ARBA00006454"/>
    </source>
</evidence>
<organism evidence="11 12">
    <name type="scientific">Eucalyptus globulus</name>
    <name type="common">Tasmanian blue gum</name>
    <dbReference type="NCBI Taxonomy" id="34317"/>
    <lineage>
        <taxon>Eukaryota</taxon>
        <taxon>Viridiplantae</taxon>
        <taxon>Streptophyta</taxon>
        <taxon>Embryophyta</taxon>
        <taxon>Tracheophyta</taxon>
        <taxon>Spermatophyta</taxon>
        <taxon>Magnoliopsida</taxon>
        <taxon>eudicotyledons</taxon>
        <taxon>Gunneridae</taxon>
        <taxon>Pentapetalae</taxon>
        <taxon>rosids</taxon>
        <taxon>malvids</taxon>
        <taxon>Myrtales</taxon>
        <taxon>Myrtaceae</taxon>
        <taxon>Myrtoideae</taxon>
        <taxon>Eucalypteae</taxon>
        <taxon>Eucalyptus</taxon>
    </lineage>
</organism>
<dbReference type="Pfam" id="PF05920">
    <property type="entry name" value="Homeobox_KN"/>
    <property type="match status" value="1"/>
</dbReference>
<reference evidence="11 12" key="1">
    <citation type="submission" date="2024-11" db="EMBL/GenBank/DDBJ databases">
        <title>Chromosome-level genome assembly of Eucalyptus globulus Labill. provides insights into its genome evolution.</title>
        <authorList>
            <person name="Li X."/>
        </authorList>
    </citation>
    <scope>NUCLEOTIDE SEQUENCE [LARGE SCALE GENOMIC DNA]</scope>
    <source>
        <strain evidence="11">CL2024</strain>
        <tissue evidence="11">Fresh tender leaves</tissue>
    </source>
</reference>
<sequence>MSEGFEPYHVPQQSRRDKLRVVVVQNQNHPPSCLVEPTSASLHGCAGLLPLYDQSLLQPDLLACAGGGHVGGGHNSISLVKEEGGGANLIGFVGGGGGGGGGSSSSSASSYLDPHSTMVINPSSIGDMGSASHPLFLYAASQGIEGNLGNLSQPYNNHNNAGGGGGGGEPPLSLAHDSGAGNTGQGLSLSLSSHVGSTRNHHNTLPLELNLQRFGSAAVYGGKATASGGGGGYMSSPVPLGPFTGYASILKGSRFLRPAQQLLEELCEAGRAICTEKMTDDSCAMTEPAMDSLSGGCGIGVDDGCGGDGGEFRRKKSRLISMLDEVCRRYKQYCQQMQAVVASFECVAGLSNAAPYANLALKAMSKHFKCLKNAIADQLQFTNKAFSQVSQKRDDASRLGTEERVQYAQRAIQNSGYLEHQPVWRPQRGLPERAVTVLRAWLFEHFLHPYPTDTDKLMLAKQTGLSRSQVSNWFINARVRLWKPMVEEIHMLETQQGQKSSQREDRNVNKSIDQLPLANSFSSENPSTSAQRLHDALPKRTRSELPIAVTMRNDESLNLYHSMSSHPHVAVSESIGGVSSGVSLTLGLHQNNNGMGLSDSFPVNAAQRFGIGLETTNEGYVVGSFEAQDRHFGRDVFGGQLLHDFVG</sequence>
<comment type="similarity">
    <text evidence="2">Belongs to the TALE/BELL homeobox family.</text>
</comment>